<feature type="transmembrane region" description="Helical" evidence="1">
    <location>
        <begin position="40"/>
        <end position="58"/>
    </location>
</feature>
<sequence>MKTVFNDRRAIIYGVVFSIASYVTAAILAVGSSVYALGSFLDPIVTLTVPLILISIGLQAMNKRYSIILLALINSLLYYITSPALLFMVPTFLVSGVIDEVISWAIGYRGLRAVMINTTVVGGLIGVLSVFFGSILIGIYGSVPFSSLLLAYVIFGVIYFVESAIMGYISYKIGSYLINSGIMKS</sequence>
<evidence type="ECO:0000313" key="4">
    <source>
        <dbReference type="Proteomes" id="UP000065473"/>
    </source>
</evidence>
<feature type="transmembrane region" description="Helical" evidence="1">
    <location>
        <begin position="65"/>
        <end position="81"/>
    </location>
</feature>
<dbReference type="EMBL" id="CP013695">
    <property type="protein sequence ID" value="ALU31583.1"/>
    <property type="molecule type" value="Genomic_DNA"/>
</dbReference>
<proteinExistence type="predicted"/>
<dbReference type="RefSeq" id="WP_011277745.1">
    <property type="nucleotide sequence ID" value="NZ_BHWZ01000001.1"/>
</dbReference>
<name>A0A0U2N947_9CREN</name>
<accession>A0A0U2N947</accession>
<evidence type="ECO:0000313" key="2">
    <source>
        <dbReference type="EMBL" id="ALU28861.1"/>
    </source>
</evidence>
<keyword evidence="1" id="KW-0472">Membrane</keyword>
<reference evidence="2 4" key="1">
    <citation type="submission" date="2015-12" db="EMBL/GenBank/DDBJ databases">
        <title>A stable core within a dynamic pangenome in Sulfolobus acidocaldarius.</title>
        <authorList>
            <person name="Anderson R."/>
            <person name="Kouris A."/>
            <person name="Seward C."/>
            <person name="Campbell K."/>
            <person name="Whitaker R."/>
        </authorList>
    </citation>
    <scope>NUCLEOTIDE SEQUENCE [LARGE SCALE GENOMIC DNA]</scope>
    <source>
        <strain evidence="2 4">GG12-C01-09</strain>
        <strain evidence="3">NG05B_CO5_07</strain>
    </source>
</reference>
<dbReference type="PaxDb" id="1435377-SUSAZ_04000"/>
<dbReference type="Proteomes" id="UP000060043">
    <property type="component" value="Chromosome"/>
</dbReference>
<keyword evidence="1" id="KW-1133">Transmembrane helix</keyword>
<feature type="transmembrane region" description="Helical" evidence="1">
    <location>
        <begin position="87"/>
        <end position="108"/>
    </location>
</feature>
<feature type="transmembrane region" description="Helical" evidence="1">
    <location>
        <begin position="12"/>
        <end position="34"/>
    </location>
</feature>
<dbReference type="OrthoDB" id="34590at2157"/>
<dbReference type="STRING" id="1435377.SUSAZ_04000"/>
<dbReference type="SMR" id="A0A0U2N947"/>
<organism evidence="2 4">
    <name type="scientific">Sulfolobus acidocaldarius</name>
    <dbReference type="NCBI Taxonomy" id="2285"/>
    <lineage>
        <taxon>Archaea</taxon>
        <taxon>Thermoproteota</taxon>
        <taxon>Thermoprotei</taxon>
        <taxon>Sulfolobales</taxon>
        <taxon>Sulfolobaceae</taxon>
        <taxon>Sulfolobus</taxon>
    </lineage>
</organism>
<keyword evidence="1" id="KW-0812">Transmembrane</keyword>
<dbReference type="EMBL" id="CP013694">
    <property type="protein sequence ID" value="ALU28861.1"/>
    <property type="molecule type" value="Genomic_DNA"/>
</dbReference>
<feature type="transmembrane region" description="Helical" evidence="1">
    <location>
        <begin position="120"/>
        <end position="143"/>
    </location>
</feature>
<dbReference type="AlphaFoldDB" id="A0A0U2N947"/>
<dbReference type="GeneID" id="14551391"/>
<evidence type="ECO:0000313" key="3">
    <source>
        <dbReference type="EMBL" id="ALU31583.1"/>
    </source>
</evidence>
<feature type="transmembrane region" description="Helical" evidence="1">
    <location>
        <begin position="149"/>
        <end position="171"/>
    </location>
</feature>
<dbReference type="OMA" id="FKAVMIN"/>
<protein>
    <submittedName>
        <fullName evidence="2">Uncharacterized protein</fullName>
    </submittedName>
</protein>
<dbReference type="Proteomes" id="UP000065473">
    <property type="component" value="Chromosome"/>
</dbReference>
<evidence type="ECO:0000256" key="1">
    <source>
        <dbReference type="SAM" id="Phobius"/>
    </source>
</evidence>
<gene>
    <name evidence="2" type="ORF">ATY89_02040</name>
    <name evidence="3" type="ORF">ATZ20_05075</name>
</gene>